<dbReference type="InterPro" id="IPR036179">
    <property type="entry name" value="Ig-like_dom_sf"/>
</dbReference>
<accession>A0ABV0MKD9</accession>
<protein>
    <recommendedName>
        <fullName evidence="2">Ig-like domain-containing protein</fullName>
    </recommendedName>
</protein>
<dbReference type="PROSITE" id="PS50835">
    <property type="entry name" value="IG_LIKE"/>
    <property type="match status" value="1"/>
</dbReference>
<feature type="domain" description="Ig-like" evidence="2">
    <location>
        <begin position="109"/>
        <end position="183"/>
    </location>
</feature>
<dbReference type="Gene3D" id="3.30.500.10">
    <property type="entry name" value="MHC class I-like antigen recognition-like"/>
    <property type="match status" value="1"/>
</dbReference>
<dbReference type="Pfam" id="PF00129">
    <property type="entry name" value="MHC_I"/>
    <property type="match status" value="1"/>
</dbReference>
<dbReference type="Proteomes" id="UP001476798">
    <property type="component" value="Unassembled WGS sequence"/>
</dbReference>
<evidence type="ECO:0000259" key="2">
    <source>
        <dbReference type="PROSITE" id="PS50835"/>
    </source>
</evidence>
<dbReference type="Gene3D" id="2.60.40.10">
    <property type="entry name" value="Immunoglobulins"/>
    <property type="match status" value="1"/>
</dbReference>
<keyword evidence="1" id="KW-0325">Glycoprotein</keyword>
<dbReference type="PANTHER" id="PTHR16675">
    <property type="entry name" value="MHC CLASS I-RELATED"/>
    <property type="match status" value="1"/>
</dbReference>
<dbReference type="PROSITE" id="PS51257">
    <property type="entry name" value="PROKAR_LIPOPROTEIN"/>
    <property type="match status" value="1"/>
</dbReference>
<reference evidence="3 4" key="1">
    <citation type="submission" date="2021-06" db="EMBL/GenBank/DDBJ databases">
        <authorList>
            <person name="Palmer J.M."/>
        </authorList>
    </citation>
    <scope>NUCLEOTIDE SEQUENCE [LARGE SCALE GENOMIC DNA]</scope>
    <source>
        <strain evidence="3 4">GA_2019</strain>
        <tissue evidence="3">Muscle</tissue>
    </source>
</reference>
<evidence type="ECO:0000313" key="4">
    <source>
        <dbReference type="Proteomes" id="UP001476798"/>
    </source>
</evidence>
<proteinExistence type="predicted"/>
<evidence type="ECO:0000313" key="3">
    <source>
        <dbReference type="EMBL" id="MEQ2159570.1"/>
    </source>
</evidence>
<keyword evidence="4" id="KW-1185">Reference proteome</keyword>
<dbReference type="EMBL" id="JAHRIO010002725">
    <property type="protein sequence ID" value="MEQ2159570.1"/>
    <property type="molecule type" value="Genomic_DNA"/>
</dbReference>
<dbReference type="InterPro" id="IPR003597">
    <property type="entry name" value="Ig_C1-set"/>
</dbReference>
<gene>
    <name evidence="3" type="ORF">GOODEAATRI_024399</name>
</gene>
<dbReference type="InterPro" id="IPR037055">
    <property type="entry name" value="MHC_I-like_Ag-recog_sf"/>
</dbReference>
<dbReference type="InterPro" id="IPR013783">
    <property type="entry name" value="Ig-like_fold"/>
</dbReference>
<dbReference type="SUPFAM" id="SSF54452">
    <property type="entry name" value="MHC antigen-recognition domain"/>
    <property type="match status" value="1"/>
</dbReference>
<dbReference type="Pfam" id="PF07654">
    <property type="entry name" value="C1-set"/>
    <property type="match status" value="1"/>
</dbReference>
<dbReference type="InterPro" id="IPR007110">
    <property type="entry name" value="Ig-like_dom"/>
</dbReference>
<dbReference type="SUPFAM" id="SSF48726">
    <property type="entry name" value="Immunoglobulin"/>
    <property type="match status" value="1"/>
</dbReference>
<dbReference type="InterPro" id="IPR011162">
    <property type="entry name" value="MHC_I/II-like_Ag-recog"/>
</dbReference>
<dbReference type="PANTHER" id="PTHR16675:SF237">
    <property type="entry name" value="MHC CLASS I ANTIGEN TRANSCRIPT VARIANT 1-RELATED"/>
    <property type="match status" value="1"/>
</dbReference>
<dbReference type="InterPro" id="IPR011161">
    <property type="entry name" value="MHC_I-like_Ag-recog"/>
</dbReference>
<sequence length="211" mass="24234">MVDFLMKNFNQSEGVHIFQGVGGCGLNKETETLTGFLKYGYDGEDFLELDLTQLKWIARREEALFVKQLWDMETQSLFFNADLVTNQCPYWLNGSLVGGQSTLLRTDNPSVSLLQKTPSSPVRCHATGFYPERFLMFWRKDGEEIHEGVAHGNVLTNQDITFQYYVDLDILSIPPQDWVRYDCVFQFTGGVDRIVIKLDKTLIKTNRGKNK</sequence>
<evidence type="ECO:0000256" key="1">
    <source>
        <dbReference type="ARBA" id="ARBA00023180"/>
    </source>
</evidence>
<comment type="caution">
    <text evidence="3">The sequence shown here is derived from an EMBL/GenBank/DDBJ whole genome shotgun (WGS) entry which is preliminary data.</text>
</comment>
<dbReference type="InterPro" id="IPR050208">
    <property type="entry name" value="MHC_class-I_related"/>
</dbReference>
<name>A0ABV0MKD9_9TELE</name>
<organism evidence="3 4">
    <name type="scientific">Goodea atripinnis</name>
    <dbReference type="NCBI Taxonomy" id="208336"/>
    <lineage>
        <taxon>Eukaryota</taxon>
        <taxon>Metazoa</taxon>
        <taxon>Chordata</taxon>
        <taxon>Craniata</taxon>
        <taxon>Vertebrata</taxon>
        <taxon>Euteleostomi</taxon>
        <taxon>Actinopterygii</taxon>
        <taxon>Neopterygii</taxon>
        <taxon>Teleostei</taxon>
        <taxon>Neoteleostei</taxon>
        <taxon>Acanthomorphata</taxon>
        <taxon>Ovalentaria</taxon>
        <taxon>Atherinomorphae</taxon>
        <taxon>Cyprinodontiformes</taxon>
        <taxon>Goodeidae</taxon>
        <taxon>Goodea</taxon>
    </lineage>
</organism>